<reference evidence="1" key="1">
    <citation type="submission" date="2023-04" db="EMBL/GenBank/DDBJ databases">
        <title>Draft Genome sequencing of Naganishia species isolated from polar environments using Oxford Nanopore Technology.</title>
        <authorList>
            <person name="Leo P."/>
            <person name="Venkateswaran K."/>
        </authorList>
    </citation>
    <scope>NUCLEOTIDE SEQUENCE</scope>
    <source>
        <strain evidence="1">DBVPG 5303</strain>
    </source>
</reference>
<sequence length="169" mass="16789">MAAVETPSTSDPLNASSAGGETNTIVSSSSSRTTMPVETEEETSARRVTRGSGPAAVKPVQPVSQSPAPAPAPARTIILKGKEIGKTMVKPAAAVEEGGMTVKLTGQGQVDGSESQTVSLVGGDSAVPDDAAVSAAETSQPAAAKSQPGSQEQDAGEKNGDTAFVTPQA</sequence>
<keyword evidence="2" id="KW-1185">Reference proteome</keyword>
<accession>A0ACC2XHA1</accession>
<comment type="caution">
    <text evidence="1">The sequence shown here is derived from an EMBL/GenBank/DDBJ whole genome shotgun (WGS) entry which is preliminary data.</text>
</comment>
<evidence type="ECO:0000313" key="1">
    <source>
        <dbReference type="EMBL" id="KAJ9122776.1"/>
    </source>
</evidence>
<dbReference type="EMBL" id="JASBWV010000014">
    <property type="protein sequence ID" value="KAJ9122776.1"/>
    <property type="molecule type" value="Genomic_DNA"/>
</dbReference>
<name>A0ACC2XHA1_9TREE</name>
<evidence type="ECO:0000313" key="2">
    <source>
        <dbReference type="Proteomes" id="UP001234202"/>
    </source>
</evidence>
<gene>
    <name evidence="1" type="ORF">QFC24_004206</name>
</gene>
<dbReference type="Proteomes" id="UP001234202">
    <property type="component" value="Unassembled WGS sequence"/>
</dbReference>
<organism evidence="1 2">
    <name type="scientific">Naganishia onofrii</name>
    <dbReference type="NCBI Taxonomy" id="1851511"/>
    <lineage>
        <taxon>Eukaryota</taxon>
        <taxon>Fungi</taxon>
        <taxon>Dikarya</taxon>
        <taxon>Basidiomycota</taxon>
        <taxon>Agaricomycotina</taxon>
        <taxon>Tremellomycetes</taxon>
        <taxon>Filobasidiales</taxon>
        <taxon>Filobasidiaceae</taxon>
        <taxon>Naganishia</taxon>
    </lineage>
</organism>
<proteinExistence type="predicted"/>
<protein>
    <submittedName>
        <fullName evidence="1">Uncharacterized protein</fullName>
    </submittedName>
</protein>